<reference evidence="5 6" key="1">
    <citation type="submission" date="2007-05" db="EMBL/GenBank/DDBJ databases">
        <title>Complete sequence of chromosome of Acidiphilium cryptum JF-5.</title>
        <authorList>
            <consortium name="US DOE Joint Genome Institute"/>
            <person name="Copeland A."/>
            <person name="Lucas S."/>
            <person name="Lapidus A."/>
            <person name="Barry K."/>
            <person name="Detter J.C."/>
            <person name="Glavina del Rio T."/>
            <person name="Hammon N."/>
            <person name="Israni S."/>
            <person name="Dalin E."/>
            <person name="Tice H."/>
            <person name="Pitluck S."/>
            <person name="Sims D."/>
            <person name="Brettin T."/>
            <person name="Bruce D."/>
            <person name="Han C."/>
            <person name="Schmutz J."/>
            <person name="Larimer F."/>
            <person name="Land M."/>
            <person name="Hauser L."/>
            <person name="Kyrpides N."/>
            <person name="Kim E."/>
            <person name="Magnuson T."/>
            <person name="Richardson P."/>
        </authorList>
    </citation>
    <scope>NUCLEOTIDE SEQUENCE [LARGE SCALE GENOMIC DNA]</scope>
    <source>
        <strain evidence="5 6">JF-5</strain>
    </source>
</reference>
<sequence length="396" mass="42873">MRGMDAEPIPTRDAGLDRLAAFLPRAGAAYAAGRNTDPGPERKGAVSRLSPWLRHRLLTEAEVARAAFAAHGEAAAKFIEEVGWRTYWKGWLEQRPGVYDLYRAGLRRAENRLATEEGLRRAFHDACAGQTGIDCFDSWAREIVARNYLHNHARMWFASIWIFTLRLPWELGADFFLRHLLDGDIASNTLSWRWVAGLHTPGKHYLARAENIARFTGGRFDPRGLLDEAAEPLTEAVRPGPALPPQFDPPPSGEVVLLLHEEDCAVETLDLAGCTVRAVAAVAMPEARARGGVAPAVAGFAHGALVDAMGRAAARFGVRPVLLEVDDLAGWAAAHRLKVVTAHPPIGPVAQALAAADVGAVRVARAWDRALWPHAGRGFFGFRPRIGDAVAAASGG</sequence>
<keyword evidence="6" id="KW-1185">Reference proteome</keyword>
<dbReference type="PANTHER" id="PTHR11455:SF9">
    <property type="entry name" value="CRYPTOCHROME CIRCADIAN CLOCK 5 ISOFORM X1"/>
    <property type="match status" value="1"/>
</dbReference>
<evidence type="ECO:0000256" key="2">
    <source>
        <dbReference type="ARBA" id="ARBA00022827"/>
    </source>
</evidence>
<dbReference type="SUPFAM" id="SSF48173">
    <property type="entry name" value="Cryptochrome/photolyase FAD-binding domain"/>
    <property type="match status" value="1"/>
</dbReference>
<protein>
    <submittedName>
        <fullName evidence="5">Deoxyribodipyrimidine photo-lyase family protein (Cryptochrome)</fullName>
    </submittedName>
</protein>
<accession>A5FW57</accession>
<keyword evidence="2 3" id="KW-0274">FAD</keyword>
<evidence type="ECO:0000256" key="3">
    <source>
        <dbReference type="PIRSR" id="PIRSR602081-1"/>
    </source>
</evidence>
<keyword evidence="1 3" id="KW-0285">Flavoprotein</keyword>
<dbReference type="KEGG" id="acr:Acry_0617"/>
<feature type="binding site" evidence="3">
    <location>
        <begin position="182"/>
        <end position="184"/>
    </location>
    <ligand>
        <name>FAD</name>
        <dbReference type="ChEBI" id="CHEBI:57692"/>
    </ligand>
</feature>
<evidence type="ECO:0000259" key="4">
    <source>
        <dbReference type="Pfam" id="PF03441"/>
    </source>
</evidence>
<evidence type="ECO:0000313" key="6">
    <source>
        <dbReference type="Proteomes" id="UP000000245"/>
    </source>
</evidence>
<dbReference type="HOGENOM" id="CLU_054378_0_0_5"/>
<feature type="binding site" evidence="3">
    <location>
        <position position="78"/>
    </location>
    <ligand>
        <name>FAD</name>
        <dbReference type="ChEBI" id="CHEBI:57692"/>
    </ligand>
</feature>
<dbReference type="Gene3D" id="1.25.40.80">
    <property type="match status" value="1"/>
</dbReference>
<dbReference type="InterPro" id="IPR036134">
    <property type="entry name" value="Crypto/Photolyase_FAD-like_sf"/>
</dbReference>
<dbReference type="Gene3D" id="1.10.579.10">
    <property type="entry name" value="DNA Cyclobutane Dipyrimidine Photolyase, subunit A, domain 3"/>
    <property type="match status" value="1"/>
</dbReference>
<feature type="binding site" evidence="3">
    <location>
        <position position="30"/>
    </location>
    <ligand>
        <name>FAD</name>
        <dbReference type="ChEBI" id="CHEBI:57692"/>
    </ligand>
</feature>
<proteinExistence type="predicted"/>
<dbReference type="STRING" id="349163.Acry_0617"/>
<comment type="cofactor">
    <cofactor evidence="3">
        <name>FAD</name>
        <dbReference type="ChEBI" id="CHEBI:57692"/>
    </cofactor>
    <text evidence="3">Binds 1 FAD per subunit.</text>
</comment>
<dbReference type="AlphaFoldDB" id="A5FW57"/>
<organism evidence="5 6">
    <name type="scientific">Acidiphilium cryptum (strain JF-5)</name>
    <dbReference type="NCBI Taxonomy" id="349163"/>
    <lineage>
        <taxon>Bacteria</taxon>
        <taxon>Pseudomonadati</taxon>
        <taxon>Pseudomonadota</taxon>
        <taxon>Alphaproteobacteria</taxon>
        <taxon>Acetobacterales</taxon>
        <taxon>Acidocellaceae</taxon>
        <taxon>Acidiphilium</taxon>
    </lineage>
</organism>
<dbReference type="PANTHER" id="PTHR11455">
    <property type="entry name" value="CRYPTOCHROME"/>
    <property type="match status" value="1"/>
</dbReference>
<dbReference type="InterPro" id="IPR002081">
    <property type="entry name" value="Cryptochrome/DNA_photolyase_1"/>
</dbReference>
<dbReference type="Proteomes" id="UP000000245">
    <property type="component" value="Chromosome"/>
</dbReference>
<name>A5FW57_ACICJ</name>
<dbReference type="eggNOG" id="COG0415">
    <property type="taxonomic scope" value="Bacteria"/>
</dbReference>
<gene>
    <name evidence="5" type="ordered locus">Acry_0617</name>
</gene>
<dbReference type="GO" id="GO:0003904">
    <property type="term" value="F:deoxyribodipyrimidine photo-lyase activity"/>
    <property type="evidence" value="ECO:0007669"/>
    <property type="project" value="TreeGrafter"/>
</dbReference>
<dbReference type="Pfam" id="PF03441">
    <property type="entry name" value="FAD_binding_7"/>
    <property type="match status" value="1"/>
</dbReference>
<keyword evidence="5" id="KW-0456">Lyase</keyword>
<feature type="domain" description="Cryptochrome/DNA photolyase FAD-binding" evidence="4">
    <location>
        <begin position="78"/>
        <end position="224"/>
    </location>
</feature>
<dbReference type="EMBL" id="CP000697">
    <property type="protein sequence ID" value="ABQ29839.1"/>
    <property type="molecule type" value="Genomic_DNA"/>
</dbReference>
<dbReference type="GO" id="GO:0071949">
    <property type="term" value="F:FAD binding"/>
    <property type="evidence" value="ECO:0007669"/>
    <property type="project" value="TreeGrafter"/>
</dbReference>
<dbReference type="GO" id="GO:0003677">
    <property type="term" value="F:DNA binding"/>
    <property type="evidence" value="ECO:0007669"/>
    <property type="project" value="TreeGrafter"/>
</dbReference>
<evidence type="ECO:0000256" key="1">
    <source>
        <dbReference type="ARBA" id="ARBA00022630"/>
    </source>
</evidence>
<evidence type="ECO:0000313" key="5">
    <source>
        <dbReference type="EMBL" id="ABQ29839.1"/>
    </source>
</evidence>
<dbReference type="InterPro" id="IPR005101">
    <property type="entry name" value="Cryptochr/Photolyase_FAD-bd"/>
</dbReference>